<dbReference type="PATRIC" id="fig|1267003.4.peg.982"/>
<dbReference type="Proteomes" id="UP000051176">
    <property type="component" value="Unassembled WGS sequence"/>
</dbReference>
<dbReference type="OrthoDB" id="2157140at2"/>
<dbReference type="AlphaFoldDB" id="A0A0R1GXT1"/>
<dbReference type="eggNOG" id="COG2329">
    <property type="taxonomic scope" value="Bacteria"/>
</dbReference>
<dbReference type="GO" id="GO:0004497">
    <property type="term" value="F:monooxygenase activity"/>
    <property type="evidence" value="ECO:0007669"/>
    <property type="project" value="UniProtKB-KW"/>
</dbReference>
<protein>
    <submittedName>
        <fullName evidence="1">Monooxygenase</fullName>
    </submittedName>
</protein>
<proteinExistence type="predicted"/>
<organism evidence="1 2">
    <name type="scientific">Levilactobacillus parabrevis ATCC 53295</name>
    <dbReference type="NCBI Taxonomy" id="1267003"/>
    <lineage>
        <taxon>Bacteria</taxon>
        <taxon>Bacillati</taxon>
        <taxon>Bacillota</taxon>
        <taxon>Bacilli</taxon>
        <taxon>Lactobacillales</taxon>
        <taxon>Lactobacillaceae</taxon>
        <taxon>Levilactobacillus</taxon>
    </lineage>
</organism>
<reference evidence="1 2" key="1">
    <citation type="journal article" date="2015" name="Genome Announc.">
        <title>Expanding the biotechnology potential of lactobacilli through comparative genomics of 213 strains and associated genera.</title>
        <authorList>
            <person name="Sun Z."/>
            <person name="Harris H.M."/>
            <person name="McCann A."/>
            <person name="Guo C."/>
            <person name="Argimon S."/>
            <person name="Zhang W."/>
            <person name="Yang X."/>
            <person name="Jeffery I.B."/>
            <person name="Cooney J.C."/>
            <person name="Kagawa T.F."/>
            <person name="Liu W."/>
            <person name="Song Y."/>
            <person name="Salvetti E."/>
            <person name="Wrobel A."/>
            <person name="Rasinkangas P."/>
            <person name="Parkhill J."/>
            <person name="Rea M.C."/>
            <person name="O'Sullivan O."/>
            <person name="Ritari J."/>
            <person name="Douillard F.P."/>
            <person name="Paul Ross R."/>
            <person name="Yang R."/>
            <person name="Briner A.E."/>
            <person name="Felis G.E."/>
            <person name="de Vos W.M."/>
            <person name="Barrangou R."/>
            <person name="Klaenhammer T.R."/>
            <person name="Caufield P.W."/>
            <person name="Cui Y."/>
            <person name="Zhang H."/>
            <person name="O'Toole P.W."/>
        </authorList>
    </citation>
    <scope>NUCLEOTIDE SEQUENCE [LARGE SCALE GENOMIC DNA]</scope>
    <source>
        <strain evidence="1 2">ATCC 53295</strain>
    </source>
</reference>
<gene>
    <name evidence="1" type="ORF">FD07_GL000923</name>
</gene>
<name>A0A0R1GXT1_9LACO</name>
<keyword evidence="1" id="KW-0503">Monooxygenase</keyword>
<dbReference type="SUPFAM" id="SSF54909">
    <property type="entry name" value="Dimeric alpha+beta barrel"/>
    <property type="match status" value="1"/>
</dbReference>
<dbReference type="InterPro" id="IPR011008">
    <property type="entry name" value="Dimeric_a/b-barrel"/>
</dbReference>
<keyword evidence="2" id="KW-1185">Reference proteome</keyword>
<sequence length="172" mass="19450">MSMLHQLSLTFGSRDLLDRIVKRNPDRQFVLLAATGGAKDLQLLDISDQSSVFTSHLDYEVKSEHGQPNWHGFFSFNYFTLDVESGKVLEGEVNKLAAEPLPNGMTAMLVLSKFKNSGEYVLLTIWDSSDAFMIWRRSAKFSPFTKYATTLNNFHAATYQMAPPEKHDSQHA</sequence>
<comment type="caution">
    <text evidence="1">The sequence shown here is derived from an EMBL/GenBank/DDBJ whole genome shotgun (WGS) entry which is preliminary data.</text>
</comment>
<keyword evidence="1" id="KW-0560">Oxidoreductase</keyword>
<accession>A0A0R1GXT1</accession>
<evidence type="ECO:0000313" key="2">
    <source>
        <dbReference type="Proteomes" id="UP000051176"/>
    </source>
</evidence>
<dbReference type="STRING" id="357278.IV61_GL001020"/>
<dbReference type="EMBL" id="AZCZ01000024">
    <property type="protein sequence ID" value="KRK36289.1"/>
    <property type="molecule type" value="Genomic_DNA"/>
</dbReference>
<evidence type="ECO:0000313" key="1">
    <source>
        <dbReference type="EMBL" id="KRK36289.1"/>
    </source>
</evidence>
<dbReference type="Gene3D" id="3.30.70.100">
    <property type="match status" value="1"/>
</dbReference>